<evidence type="ECO:0000313" key="4">
    <source>
        <dbReference type="Proteomes" id="UP001161691"/>
    </source>
</evidence>
<dbReference type="RefSeq" id="WP_282909698.1">
    <property type="nucleotide sequence ID" value="NZ_JAGRPV010000001.1"/>
</dbReference>
<dbReference type="Gene3D" id="2.60.40.4070">
    <property type="match status" value="1"/>
</dbReference>
<dbReference type="EMBL" id="JAGRPV010000001">
    <property type="protein sequence ID" value="MDI4646887.1"/>
    <property type="molecule type" value="Genomic_DNA"/>
</dbReference>
<feature type="domain" description="FlgD/Vpr Ig-like" evidence="2">
    <location>
        <begin position="362"/>
        <end position="423"/>
    </location>
</feature>
<dbReference type="SUPFAM" id="SSF51445">
    <property type="entry name" value="(Trans)glycosidases"/>
    <property type="match status" value="1"/>
</dbReference>
<accession>A0ABT6TM30</accession>
<reference evidence="3" key="1">
    <citation type="submission" date="2023-04" db="EMBL/GenBank/DDBJ databases">
        <title>Comparative genomic analysis of Cohnella hashimotonis sp. nov., isolated from the International Space Station.</title>
        <authorList>
            <person name="Venkateswaran K."/>
            <person name="Simpson A."/>
        </authorList>
    </citation>
    <scope>NUCLEOTIDE SEQUENCE</scope>
    <source>
        <strain evidence="3">F6_2S_P_1</strain>
    </source>
</reference>
<gene>
    <name evidence="3" type="ORF">KB449_18070</name>
</gene>
<dbReference type="Pfam" id="PF13860">
    <property type="entry name" value="FlgD_ig"/>
    <property type="match status" value="1"/>
</dbReference>
<dbReference type="Proteomes" id="UP001161691">
    <property type="component" value="Unassembled WGS sequence"/>
</dbReference>
<feature type="signal peptide" evidence="1">
    <location>
        <begin position="1"/>
        <end position="28"/>
    </location>
</feature>
<dbReference type="InterPro" id="IPR025965">
    <property type="entry name" value="FlgD/Vpr_Ig-like"/>
</dbReference>
<comment type="caution">
    <text evidence="3">The sequence shown here is derived from an EMBL/GenBank/DDBJ whole genome shotgun (WGS) entry which is preliminary data.</text>
</comment>
<organism evidence="3 4">
    <name type="scientific">Cohnella hashimotonis</name>
    <dbReference type="NCBI Taxonomy" id="2826895"/>
    <lineage>
        <taxon>Bacteria</taxon>
        <taxon>Bacillati</taxon>
        <taxon>Bacillota</taxon>
        <taxon>Bacilli</taxon>
        <taxon>Bacillales</taxon>
        <taxon>Paenibacillaceae</taxon>
        <taxon>Cohnella</taxon>
    </lineage>
</organism>
<name>A0ABT6TM30_9BACL</name>
<dbReference type="InterPro" id="IPR017853">
    <property type="entry name" value="GH"/>
</dbReference>
<protein>
    <submittedName>
        <fullName evidence="3">FlgD immunoglobulin-like domain containing protein</fullName>
    </submittedName>
</protein>
<evidence type="ECO:0000256" key="1">
    <source>
        <dbReference type="SAM" id="SignalP"/>
    </source>
</evidence>
<sequence length="1009" mass="108399">MSKRLLPVLLASFFFALLLVLWPASSEAADTDIQNGSFVLFGDAASVSDTGASDGSAAHMGNSGLGWNIQYRNWDFGSLKPGASYEVYARVKVHHAVAAPTGGAFSLAVYDMTNARYVLAERTIAAAATTNDVWADYKIGTFKPDNGVNLLSFYVAQTNNAAQVSDIYVDKFIFREYVPYTIEDNSFLLAGGAALVHEPTAADGSAARMANGPGSGWNIQAPINGARIEAGVPYDVSVVVNTERSNFLRATGDAFGVGVYDATAGAFVSPPKVYTTADDAIKFRYAFVWGITLPASITLNPAHDNRVVFYQVDNAVQYQALRVDKVILTKHTVDDGAAPLISAYPYKISPGNADGLNDTTEINYQLTGTQTVTVTVSNSSHSVVRTLLSGVSQSGSNKLTWDGKNAGGGVVPNDLYTVEVKSGSTVLLSQNVLVQNGVSVTAPAVNTAKDYFPKGVWFEGAAIPKNPTDAAAYAEAAFEKIRDAGMNTVIIANFNPDNPAVFAAVLDEAAACNLKLIIHAYVFRTVYNDALNNDESAMYQAITANLAPLKSHSALFGYLLYDEPPHNNPRLVDTLTDMKRMMETIDPAHPVMVDLSGVHSAEEYYHSTQTQMLTSDPYGALAGRNAGDFTNLGYPNVHYENLLDLLTLQVRRTPANAAPFWTILQAFGQEGWYREPTEPEIRAMTYEAIGRGSKGFYYFMYQTEIDWEGMVDAQGVPTVKYGWISQLLSEIETLKPTILGMRKIANAATASGGGGGSGAYANADVTTHENSATGDKYLVVVNHNVASSAPVTITIDRSKLGIDISGITDVYANAAVTYTASAGSYTISGLSFAPGEGKVLKLTKSAAMQTVSGQDGAFTVFGGAQKNQADVSASDSSSAFQTTGTTADWNMQWYWNKTSFVPGATYDLYAVVKIKYKHDVVYDANQYPSFPLPTGDAFMAAAFDGTTNTYVTAPITVAAGSMENMFWHTVKIGTFVPSQTHTEYVYVAPAANASQVQAVYVDRFYFVKH</sequence>
<dbReference type="Gene3D" id="2.60.120.260">
    <property type="entry name" value="Galactose-binding domain-like"/>
    <property type="match status" value="1"/>
</dbReference>
<dbReference type="Gene3D" id="3.20.20.80">
    <property type="entry name" value="Glycosidases"/>
    <property type="match status" value="1"/>
</dbReference>
<feature type="chain" id="PRO_5045289610" evidence="1">
    <location>
        <begin position="29"/>
        <end position="1009"/>
    </location>
</feature>
<proteinExistence type="predicted"/>
<evidence type="ECO:0000259" key="2">
    <source>
        <dbReference type="Pfam" id="PF13860"/>
    </source>
</evidence>
<keyword evidence="4" id="KW-1185">Reference proteome</keyword>
<keyword evidence="1" id="KW-0732">Signal</keyword>
<evidence type="ECO:0000313" key="3">
    <source>
        <dbReference type="EMBL" id="MDI4646887.1"/>
    </source>
</evidence>